<keyword evidence="2" id="KW-1185">Reference proteome</keyword>
<proteinExistence type="predicted"/>
<comment type="caution">
    <text evidence="1">The sequence shown here is derived from an EMBL/GenBank/DDBJ whole genome shotgun (WGS) entry which is preliminary data.</text>
</comment>
<name>A0ABS2WQN9_9BACT</name>
<sequence length="154" mass="17347">MSIPLEKLDHFKRFIQEETSPLGTSPYVLILVVEAYYEFVAEALVPNSSRSVTQFKLLEELLSLGLIDKQAYTIMNETRKLKNELTHRLDYRAGVAYLHDFYNNCALPNKNVPKDKNDQEAIDAALSEALRKGYSVVEALLDEAAVKELSAPAV</sequence>
<evidence type="ECO:0000313" key="1">
    <source>
        <dbReference type="EMBL" id="MBN2964002.1"/>
    </source>
</evidence>
<accession>A0ABS2WQN9</accession>
<reference evidence="1 2" key="3">
    <citation type="submission" date="2021-02" db="EMBL/GenBank/DDBJ databases">
        <authorList>
            <person name="Merkel A.Y."/>
        </authorList>
    </citation>
    <scope>NUCLEOTIDE SEQUENCE [LARGE SCALE GENOMIC DNA]</scope>
    <source>
        <strain evidence="1 2">T05b</strain>
    </source>
</reference>
<dbReference type="Proteomes" id="UP000703590">
    <property type="component" value="Unassembled WGS sequence"/>
</dbReference>
<dbReference type="RefSeq" id="WP_205458549.1">
    <property type="nucleotide sequence ID" value="NZ_JAFHKK010000006.1"/>
</dbReference>
<protein>
    <submittedName>
        <fullName evidence="1">Uncharacterized protein</fullName>
    </submittedName>
</protein>
<dbReference type="EMBL" id="JAFHKK010000006">
    <property type="protein sequence ID" value="MBN2964002.1"/>
    <property type="molecule type" value="Genomic_DNA"/>
</dbReference>
<evidence type="ECO:0000313" key="2">
    <source>
        <dbReference type="Proteomes" id="UP000703590"/>
    </source>
</evidence>
<gene>
    <name evidence="1" type="ORF">JWV37_04335</name>
</gene>
<organism evidence="1 2">
    <name type="scientific">Sulfurospirillum tamanense</name>
    <dbReference type="NCBI Taxonomy" id="2813362"/>
    <lineage>
        <taxon>Bacteria</taxon>
        <taxon>Pseudomonadati</taxon>
        <taxon>Campylobacterota</taxon>
        <taxon>Epsilonproteobacteria</taxon>
        <taxon>Campylobacterales</taxon>
        <taxon>Sulfurospirillaceae</taxon>
        <taxon>Sulfurospirillum</taxon>
    </lineage>
</organism>
<reference evidence="2" key="2">
    <citation type="submission" date="2021-02" db="EMBL/GenBank/DDBJ databases">
        <title>Sulfurospirillum tamanensis sp. nov.</title>
        <authorList>
            <person name="Merkel A.Y."/>
        </authorList>
    </citation>
    <scope>NUCLEOTIDE SEQUENCE [LARGE SCALE GENOMIC DNA]</scope>
    <source>
        <strain evidence="2">T05b</strain>
    </source>
</reference>
<reference evidence="1 2" key="1">
    <citation type="submission" date="2021-02" db="EMBL/GenBank/DDBJ databases">
        <title>Sulfurospirillum tamanensis sp. nov.</title>
        <authorList>
            <person name="Frolova A."/>
            <person name="Merkel A."/>
            <person name="Slobodkin A."/>
        </authorList>
    </citation>
    <scope>NUCLEOTIDE SEQUENCE [LARGE SCALE GENOMIC DNA]</scope>
    <source>
        <strain evidence="1 2">T05b</strain>
    </source>
</reference>